<gene>
    <name evidence="9" type="ORF">CDN99_25345</name>
</gene>
<dbReference type="OrthoDB" id="9811281at2"/>
<evidence type="ECO:0000313" key="9">
    <source>
        <dbReference type="EMBL" id="OWQ83796.1"/>
    </source>
</evidence>
<comment type="PTM">
    <text evidence="6">Binds 1 heme c group covalently per subunit.</text>
</comment>
<organism evidence="9 10">
    <name type="scientific">Roseateles aquatilis</name>
    <dbReference type="NCBI Taxonomy" id="431061"/>
    <lineage>
        <taxon>Bacteria</taxon>
        <taxon>Pseudomonadati</taxon>
        <taxon>Pseudomonadota</taxon>
        <taxon>Betaproteobacteria</taxon>
        <taxon>Burkholderiales</taxon>
        <taxon>Sphaerotilaceae</taxon>
        <taxon>Roseateles</taxon>
    </lineage>
</organism>
<feature type="region of interest" description="Disordered" evidence="7">
    <location>
        <begin position="12"/>
        <end position="37"/>
    </location>
</feature>
<accession>A0A246IUC0</accession>
<keyword evidence="5 6" id="KW-0408">Iron</keyword>
<dbReference type="Proteomes" id="UP000197468">
    <property type="component" value="Unassembled WGS sequence"/>
</dbReference>
<dbReference type="GO" id="GO:0009055">
    <property type="term" value="F:electron transfer activity"/>
    <property type="evidence" value="ECO:0007669"/>
    <property type="project" value="InterPro"/>
</dbReference>
<dbReference type="PANTHER" id="PTHR37823">
    <property type="entry name" value="CYTOCHROME C-553-LIKE"/>
    <property type="match status" value="1"/>
</dbReference>
<dbReference type="InterPro" id="IPR002324">
    <property type="entry name" value="Cyt_c_ID"/>
</dbReference>
<dbReference type="InterPro" id="IPR051811">
    <property type="entry name" value="Cytochrome_c550/c551-like"/>
</dbReference>
<comment type="caution">
    <text evidence="9">The sequence shown here is derived from an EMBL/GenBank/DDBJ whole genome shotgun (WGS) entry which is preliminary data.</text>
</comment>
<keyword evidence="4" id="KW-0249">Electron transport</keyword>
<keyword evidence="1" id="KW-0813">Transport</keyword>
<keyword evidence="2 6" id="KW-0349">Heme</keyword>
<evidence type="ECO:0000256" key="5">
    <source>
        <dbReference type="ARBA" id="ARBA00023004"/>
    </source>
</evidence>
<dbReference type="PROSITE" id="PS51007">
    <property type="entry name" value="CYTC"/>
    <property type="match status" value="2"/>
</dbReference>
<reference evidence="9 10" key="1">
    <citation type="journal article" date="2008" name="Int. J. Syst. Evol. Microbiol.">
        <title>Description of Roseateles aquatilis sp. nov. and Roseateles terrae sp. nov., in the class Betaproteobacteria, and emended description of the genus Roseateles.</title>
        <authorList>
            <person name="Gomila M."/>
            <person name="Bowien B."/>
            <person name="Falsen E."/>
            <person name="Moore E.R."/>
            <person name="Lalucat J."/>
        </authorList>
    </citation>
    <scope>NUCLEOTIDE SEQUENCE [LARGE SCALE GENOMIC DNA]</scope>
    <source>
        <strain evidence="9 10">CCUG 48205</strain>
    </source>
</reference>
<dbReference type="RefSeq" id="WP_088388066.1">
    <property type="nucleotide sequence ID" value="NZ_NIOF01000019.1"/>
</dbReference>
<dbReference type="Pfam" id="PF00034">
    <property type="entry name" value="Cytochrom_C"/>
    <property type="match status" value="1"/>
</dbReference>
<dbReference type="InterPro" id="IPR009056">
    <property type="entry name" value="Cyt_c-like_dom"/>
</dbReference>
<feature type="region of interest" description="Disordered" evidence="7">
    <location>
        <begin position="243"/>
        <end position="263"/>
    </location>
</feature>
<dbReference type="Gene3D" id="1.10.760.10">
    <property type="entry name" value="Cytochrome c-like domain"/>
    <property type="match status" value="2"/>
</dbReference>
<dbReference type="EMBL" id="NIOF01000019">
    <property type="protein sequence ID" value="OWQ83796.1"/>
    <property type="molecule type" value="Genomic_DNA"/>
</dbReference>
<feature type="binding site" description="covalent" evidence="6">
    <location>
        <position position="381"/>
    </location>
    <ligand>
        <name>heme c</name>
        <dbReference type="ChEBI" id="CHEBI:61717"/>
    </ligand>
</feature>
<evidence type="ECO:0000256" key="2">
    <source>
        <dbReference type="ARBA" id="ARBA00022617"/>
    </source>
</evidence>
<dbReference type="GO" id="GO:0005506">
    <property type="term" value="F:iron ion binding"/>
    <property type="evidence" value="ECO:0007669"/>
    <property type="project" value="InterPro"/>
</dbReference>
<evidence type="ECO:0000313" key="10">
    <source>
        <dbReference type="Proteomes" id="UP000197468"/>
    </source>
</evidence>
<feature type="domain" description="Cytochrome c" evidence="8">
    <location>
        <begin position="318"/>
        <end position="402"/>
    </location>
</feature>
<proteinExistence type="predicted"/>
<dbReference type="AlphaFoldDB" id="A0A246IUC0"/>
<evidence type="ECO:0000256" key="6">
    <source>
        <dbReference type="PIRSR" id="PIRSR602324-1"/>
    </source>
</evidence>
<dbReference type="PRINTS" id="PR00606">
    <property type="entry name" value="CYTCHROMECID"/>
</dbReference>
<protein>
    <submittedName>
        <fullName evidence="9">Cytochrome C</fullName>
    </submittedName>
</protein>
<dbReference type="Pfam" id="PF13442">
    <property type="entry name" value="Cytochrome_CBB3"/>
    <property type="match status" value="1"/>
</dbReference>
<dbReference type="GO" id="GO:0020037">
    <property type="term" value="F:heme binding"/>
    <property type="evidence" value="ECO:0007669"/>
    <property type="project" value="InterPro"/>
</dbReference>
<dbReference type="InterPro" id="IPR036909">
    <property type="entry name" value="Cyt_c-like_dom_sf"/>
</dbReference>
<feature type="binding site" description="covalent" evidence="6">
    <location>
        <position position="336"/>
    </location>
    <ligand>
        <name>heme c</name>
        <dbReference type="ChEBI" id="CHEBI:61717"/>
    </ligand>
</feature>
<evidence type="ECO:0000256" key="3">
    <source>
        <dbReference type="ARBA" id="ARBA00022723"/>
    </source>
</evidence>
<feature type="region of interest" description="Disordered" evidence="7">
    <location>
        <begin position="279"/>
        <end position="313"/>
    </location>
</feature>
<feature type="binding site" description="covalent" evidence="6">
    <location>
        <position position="332"/>
    </location>
    <ligand>
        <name>heme c</name>
        <dbReference type="ChEBI" id="CHEBI:61717"/>
    </ligand>
</feature>
<dbReference type="SUPFAM" id="SSF46626">
    <property type="entry name" value="Cytochrome c"/>
    <property type="match status" value="2"/>
</dbReference>
<keyword evidence="10" id="KW-1185">Reference proteome</keyword>
<keyword evidence="3 6" id="KW-0479">Metal-binding</keyword>
<evidence type="ECO:0000256" key="1">
    <source>
        <dbReference type="ARBA" id="ARBA00022448"/>
    </source>
</evidence>
<feature type="compositionally biased region" description="Low complexity" evidence="7">
    <location>
        <begin position="15"/>
        <end position="26"/>
    </location>
</feature>
<name>A0A246IUC0_9BURK</name>
<sequence>MTITLVVHAQPGVKPAAASPAAPADKPATRADAAYPGIGRAATPAEIKAWDIDVRPDFKGLPKGSGSVAQGQDVWEARCASCHGVFGESNEVFSPLVGGTTADDIKTGHVARLNDRGFPGRTTLMKVATVSTLWDYIHRAMPWNAPKSLKTDEVYAVTAYLLNLGGVVPDDFTLSDANIAQVQARLPNRNGMTTAHALWPGKSLDKAVAPDVKAVACMRDCATEAKVASLLPDHARNNNGNLAEQQRLVGPQRGVDTSRPAAPGGDVIAQVALASPMPATVSGTTPAPAAAQPATKASPGPTGPSPAAAPSASASAAPATASALALLKKNSCTACHGMEQKVVGPGFKQVAAKYAGRADAVAHLAARIKSGGQGVWGPIPMPPQSLGEADLNTLATWLAAGAPPR</sequence>
<feature type="domain" description="Cytochrome c" evidence="8">
    <location>
        <begin position="66"/>
        <end position="165"/>
    </location>
</feature>
<evidence type="ECO:0000256" key="4">
    <source>
        <dbReference type="ARBA" id="ARBA00022982"/>
    </source>
</evidence>
<feature type="compositionally biased region" description="Low complexity" evidence="7">
    <location>
        <begin position="284"/>
        <end position="313"/>
    </location>
</feature>
<evidence type="ECO:0000256" key="7">
    <source>
        <dbReference type="SAM" id="MobiDB-lite"/>
    </source>
</evidence>
<evidence type="ECO:0000259" key="8">
    <source>
        <dbReference type="PROSITE" id="PS51007"/>
    </source>
</evidence>